<dbReference type="Pfam" id="PF00005">
    <property type="entry name" value="ABC_tran"/>
    <property type="match status" value="1"/>
</dbReference>
<evidence type="ECO:0000256" key="6">
    <source>
        <dbReference type="ARBA" id="ARBA00022840"/>
    </source>
</evidence>
<keyword evidence="6" id="KW-0067">ATP-binding</keyword>
<evidence type="ECO:0000256" key="2">
    <source>
        <dbReference type="ARBA" id="ARBA00005417"/>
    </source>
</evidence>
<proteinExistence type="inferred from homology"/>
<feature type="domain" description="ABC transporter" evidence="8">
    <location>
        <begin position="6"/>
        <end position="257"/>
    </location>
</feature>
<dbReference type="STRING" id="318586.Pden_0236"/>
<dbReference type="InterPro" id="IPR027417">
    <property type="entry name" value="P-loop_NTPase"/>
</dbReference>
<dbReference type="OrthoDB" id="9802264at2"/>
<dbReference type="RefSeq" id="WP_011746583.1">
    <property type="nucleotide sequence ID" value="NC_008686.1"/>
</dbReference>
<dbReference type="Pfam" id="PF08352">
    <property type="entry name" value="oligo_HPY"/>
    <property type="match status" value="1"/>
</dbReference>
<dbReference type="PANTHER" id="PTHR43297:SF2">
    <property type="entry name" value="DIPEPTIDE TRANSPORT ATP-BINDING PROTEIN DPPD"/>
    <property type="match status" value="1"/>
</dbReference>
<dbReference type="GeneID" id="93451460"/>
<dbReference type="PROSITE" id="PS50893">
    <property type="entry name" value="ABC_TRANSPORTER_2"/>
    <property type="match status" value="1"/>
</dbReference>
<keyword evidence="7" id="KW-0472">Membrane</keyword>
<dbReference type="FunFam" id="3.40.50.300:FF:000016">
    <property type="entry name" value="Oligopeptide ABC transporter ATP-binding component"/>
    <property type="match status" value="1"/>
</dbReference>
<dbReference type="HOGENOM" id="CLU_000604_1_23_5"/>
<sequence length="332" mass="36202">MAEPLLEISDLTLEFGPISNPVRVLNHVSLSVAAGEAVGLVGESGSGKSMTSLATMRLLPASARLTSGRIRLEGHGDLLALPSDRMPEIRGRDIAMIFQEPMSSLNPVMTVEAQIAEAIMLHQQMSREDRRARVIELLRLVGIPDPQARMKAYPHQMSGGMRQRVMIAIAVACNPRLLIADEPTTALDVTIQAQVLDLLREVRQRLGTAVLMISHDLGVISELCDRIVVMYAGHVVETATVDDLFDNPQHPYTRGLLRAVPSLETSARRLYQIPGSVPPPGTIKAGCPFAPRCELKRDICTREMPALTPRGRDQRAACWVTADTPMTAEAIA</sequence>
<dbReference type="Gene3D" id="3.40.50.300">
    <property type="entry name" value="P-loop containing nucleotide triphosphate hydrolases"/>
    <property type="match status" value="1"/>
</dbReference>
<gene>
    <name evidence="9" type="ordered locus">Pden_0236</name>
</gene>
<dbReference type="Proteomes" id="UP000000361">
    <property type="component" value="Chromosome 1"/>
</dbReference>
<keyword evidence="3" id="KW-0813">Transport</keyword>
<dbReference type="GO" id="GO:0015833">
    <property type="term" value="P:peptide transport"/>
    <property type="evidence" value="ECO:0007669"/>
    <property type="project" value="InterPro"/>
</dbReference>
<dbReference type="SUPFAM" id="SSF52540">
    <property type="entry name" value="P-loop containing nucleoside triphosphate hydrolases"/>
    <property type="match status" value="1"/>
</dbReference>
<dbReference type="GO" id="GO:0055085">
    <property type="term" value="P:transmembrane transport"/>
    <property type="evidence" value="ECO:0007669"/>
    <property type="project" value="UniProtKB-ARBA"/>
</dbReference>
<dbReference type="GO" id="GO:0005524">
    <property type="term" value="F:ATP binding"/>
    <property type="evidence" value="ECO:0007669"/>
    <property type="project" value="UniProtKB-KW"/>
</dbReference>
<keyword evidence="10" id="KW-1185">Reference proteome</keyword>
<dbReference type="eggNOG" id="COG0444">
    <property type="taxonomic scope" value="Bacteria"/>
</dbReference>
<dbReference type="InterPro" id="IPR003439">
    <property type="entry name" value="ABC_transporter-like_ATP-bd"/>
</dbReference>
<dbReference type="InterPro" id="IPR013563">
    <property type="entry name" value="Oligopep_ABC_C"/>
</dbReference>
<evidence type="ECO:0000256" key="3">
    <source>
        <dbReference type="ARBA" id="ARBA00022448"/>
    </source>
</evidence>
<evidence type="ECO:0000256" key="7">
    <source>
        <dbReference type="ARBA" id="ARBA00023136"/>
    </source>
</evidence>
<comment type="similarity">
    <text evidence="2">Belongs to the ABC transporter superfamily.</text>
</comment>
<evidence type="ECO:0000256" key="5">
    <source>
        <dbReference type="ARBA" id="ARBA00022741"/>
    </source>
</evidence>
<dbReference type="InterPro" id="IPR003593">
    <property type="entry name" value="AAA+_ATPase"/>
</dbReference>
<protein>
    <submittedName>
        <fullName evidence="9">Oligopeptide/dipeptide ABC transporter, ATPase subunit</fullName>
    </submittedName>
</protein>
<dbReference type="NCBIfam" id="TIGR01727">
    <property type="entry name" value="oligo_HPY"/>
    <property type="match status" value="1"/>
</dbReference>
<dbReference type="PROSITE" id="PS00211">
    <property type="entry name" value="ABC_TRANSPORTER_1"/>
    <property type="match status" value="1"/>
</dbReference>
<evidence type="ECO:0000256" key="1">
    <source>
        <dbReference type="ARBA" id="ARBA00004417"/>
    </source>
</evidence>
<organism evidence="9 10">
    <name type="scientific">Paracoccus denitrificans (strain Pd 1222)</name>
    <dbReference type="NCBI Taxonomy" id="318586"/>
    <lineage>
        <taxon>Bacteria</taxon>
        <taxon>Pseudomonadati</taxon>
        <taxon>Pseudomonadota</taxon>
        <taxon>Alphaproteobacteria</taxon>
        <taxon>Rhodobacterales</taxon>
        <taxon>Paracoccaceae</taxon>
        <taxon>Paracoccus</taxon>
    </lineage>
</organism>
<dbReference type="EnsemblBacteria" id="ABL68350">
    <property type="protein sequence ID" value="ABL68350"/>
    <property type="gene ID" value="Pden_0236"/>
</dbReference>
<dbReference type="InterPro" id="IPR017871">
    <property type="entry name" value="ABC_transporter-like_CS"/>
</dbReference>
<evidence type="ECO:0000256" key="4">
    <source>
        <dbReference type="ARBA" id="ARBA00022475"/>
    </source>
</evidence>
<evidence type="ECO:0000259" key="8">
    <source>
        <dbReference type="PROSITE" id="PS50893"/>
    </source>
</evidence>
<evidence type="ECO:0000313" key="9">
    <source>
        <dbReference type="EMBL" id="ABL68350.1"/>
    </source>
</evidence>
<name>A1AYK6_PARDP</name>
<dbReference type="AlphaFoldDB" id="A1AYK6"/>
<keyword evidence="5" id="KW-0547">Nucleotide-binding</keyword>
<dbReference type="InterPro" id="IPR050388">
    <property type="entry name" value="ABC_Ni/Peptide_Import"/>
</dbReference>
<evidence type="ECO:0000313" key="10">
    <source>
        <dbReference type="Proteomes" id="UP000000361"/>
    </source>
</evidence>
<comment type="subcellular location">
    <subcellularLocation>
        <location evidence="1">Cell inner membrane</location>
        <topology evidence="1">Peripheral membrane protein</topology>
    </subcellularLocation>
</comment>
<dbReference type="PANTHER" id="PTHR43297">
    <property type="entry name" value="OLIGOPEPTIDE TRANSPORT ATP-BINDING PROTEIN APPD"/>
    <property type="match status" value="1"/>
</dbReference>
<dbReference type="CDD" id="cd03257">
    <property type="entry name" value="ABC_NikE_OppD_transporters"/>
    <property type="match status" value="1"/>
</dbReference>
<reference evidence="10" key="1">
    <citation type="submission" date="2006-12" db="EMBL/GenBank/DDBJ databases">
        <title>Complete sequence of chromosome 1 of Paracoccus denitrificans PD1222.</title>
        <authorList>
            <person name="Copeland A."/>
            <person name="Lucas S."/>
            <person name="Lapidus A."/>
            <person name="Barry K."/>
            <person name="Detter J.C."/>
            <person name="Glavina del Rio T."/>
            <person name="Hammon N."/>
            <person name="Israni S."/>
            <person name="Dalin E."/>
            <person name="Tice H."/>
            <person name="Pitluck S."/>
            <person name="Munk A.C."/>
            <person name="Brettin T."/>
            <person name="Bruce D."/>
            <person name="Han C."/>
            <person name="Tapia R."/>
            <person name="Gilna P."/>
            <person name="Schmutz J."/>
            <person name="Larimer F."/>
            <person name="Land M."/>
            <person name="Hauser L."/>
            <person name="Kyrpides N."/>
            <person name="Lykidis A."/>
            <person name="Spiro S."/>
            <person name="Richardson D.J."/>
            <person name="Moir J.W.B."/>
            <person name="Ferguson S.J."/>
            <person name="van Spanning R.J.M."/>
            <person name="Richardson P."/>
        </authorList>
    </citation>
    <scope>NUCLEOTIDE SEQUENCE [LARGE SCALE GENOMIC DNA]</scope>
    <source>
        <strain evidence="10">Pd 1222</strain>
    </source>
</reference>
<dbReference type="SMART" id="SM00382">
    <property type="entry name" value="AAA"/>
    <property type="match status" value="1"/>
</dbReference>
<dbReference type="GO" id="GO:0016887">
    <property type="term" value="F:ATP hydrolysis activity"/>
    <property type="evidence" value="ECO:0007669"/>
    <property type="project" value="InterPro"/>
</dbReference>
<dbReference type="GO" id="GO:0005886">
    <property type="term" value="C:plasma membrane"/>
    <property type="evidence" value="ECO:0007669"/>
    <property type="project" value="UniProtKB-SubCell"/>
</dbReference>
<accession>A1AYK6</accession>
<dbReference type="EMBL" id="CP000489">
    <property type="protein sequence ID" value="ABL68350.1"/>
    <property type="molecule type" value="Genomic_DNA"/>
</dbReference>
<dbReference type="KEGG" id="pde:Pden_0236"/>
<keyword evidence="4" id="KW-1003">Cell membrane</keyword>